<feature type="domain" description="EF-hand" evidence="2">
    <location>
        <begin position="81"/>
        <end position="105"/>
    </location>
</feature>
<dbReference type="InterPro" id="IPR011992">
    <property type="entry name" value="EF-hand-dom_pair"/>
</dbReference>
<sequence>MELRLMLFLCYVCIDKGIDKGCRLTSGRTSIKALTEEELKILFKRFDTDRDGRLSKQELNDANNSLGSRFWAWRAWRVLCHADANGDGYISEHELDCLVKYCVKHAYANK</sequence>
<dbReference type="PROSITE" id="PS00018">
    <property type="entry name" value="EF_HAND_1"/>
    <property type="match status" value="2"/>
</dbReference>
<dbReference type="PROSITE" id="PS50222">
    <property type="entry name" value="EF_HAND_2"/>
    <property type="match status" value="2"/>
</dbReference>
<name>A0AAD9XJU8_9ROSI</name>
<dbReference type="InterPro" id="IPR002048">
    <property type="entry name" value="EF_hand_dom"/>
</dbReference>
<dbReference type="Gene3D" id="1.10.238.10">
    <property type="entry name" value="EF-hand"/>
    <property type="match status" value="1"/>
</dbReference>
<reference evidence="3" key="1">
    <citation type="journal article" date="2023" name="Plant J.">
        <title>Genome sequences and population genomics provide insights into the demographic history, inbreeding, and mutation load of two 'living fossil' tree species of Dipteronia.</title>
        <authorList>
            <person name="Feng Y."/>
            <person name="Comes H.P."/>
            <person name="Chen J."/>
            <person name="Zhu S."/>
            <person name="Lu R."/>
            <person name="Zhang X."/>
            <person name="Li P."/>
            <person name="Qiu J."/>
            <person name="Olsen K.M."/>
            <person name="Qiu Y."/>
        </authorList>
    </citation>
    <scope>NUCLEOTIDE SEQUENCE</scope>
    <source>
        <strain evidence="3">KIB01</strain>
    </source>
</reference>
<accession>A0AAD9XJU8</accession>
<dbReference type="InterPro" id="IPR018247">
    <property type="entry name" value="EF_Hand_1_Ca_BS"/>
</dbReference>
<dbReference type="AlphaFoldDB" id="A0AAD9XJU8"/>
<comment type="caution">
    <text evidence="3">The sequence shown here is derived from an EMBL/GenBank/DDBJ whole genome shotgun (WGS) entry which is preliminary data.</text>
</comment>
<keyword evidence="1" id="KW-0106">Calcium</keyword>
<gene>
    <name evidence="3" type="ORF">Ddye_006856</name>
</gene>
<evidence type="ECO:0000259" key="2">
    <source>
        <dbReference type="PROSITE" id="PS50222"/>
    </source>
</evidence>
<keyword evidence="4" id="KW-1185">Reference proteome</keyword>
<dbReference type="SUPFAM" id="SSF47473">
    <property type="entry name" value="EF-hand"/>
    <property type="match status" value="1"/>
</dbReference>
<organism evidence="3 4">
    <name type="scientific">Dipteronia dyeriana</name>
    <dbReference type="NCBI Taxonomy" id="168575"/>
    <lineage>
        <taxon>Eukaryota</taxon>
        <taxon>Viridiplantae</taxon>
        <taxon>Streptophyta</taxon>
        <taxon>Embryophyta</taxon>
        <taxon>Tracheophyta</taxon>
        <taxon>Spermatophyta</taxon>
        <taxon>Magnoliopsida</taxon>
        <taxon>eudicotyledons</taxon>
        <taxon>Gunneridae</taxon>
        <taxon>Pentapetalae</taxon>
        <taxon>rosids</taxon>
        <taxon>malvids</taxon>
        <taxon>Sapindales</taxon>
        <taxon>Sapindaceae</taxon>
        <taxon>Hippocastanoideae</taxon>
        <taxon>Acereae</taxon>
        <taxon>Dipteronia</taxon>
    </lineage>
</organism>
<dbReference type="EMBL" id="JANJYI010000002">
    <property type="protein sequence ID" value="KAK2660323.1"/>
    <property type="molecule type" value="Genomic_DNA"/>
</dbReference>
<dbReference type="Pfam" id="PF13202">
    <property type="entry name" value="EF-hand_5"/>
    <property type="match status" value="2"/>
</dbReference>
<feature type="domain" description="EF-hand" evidence="2">
    <location>
        <begin position="34"/>
        <end position="69"/>
    </location>
</feature>
<proteinExistence type="predicted"/>
<dbReference type="GO" id="GO:0005509">
    <property type="term" value="F:calcium ion binding"/>
    <property type="evidence" value="ECO:0007669"/>
    <property type="project" value="InterPro"/>
</dbReference>
<dbReference type="SMART" id="SM00054">
    <property type="entry name" value="EFh"/>
    <property type="match status" value="2"/>
</dbReference>
<dbReference type="Proteomes" id="UP001280121">
    <property type="component" value="Unassembled WGS sequence"/>
</dbReference>
<evidence type="ECO:0000256" key="1">
    <source>
        <dbReference type="ARBA" id="ARBA00022837"/>
    </source>
</evidence>
<dbReference type="CDD" id="cd00051">
    <property type="entry name" value="EFh"/>
    <property type="match status" value="1"/>
</dbReference>
<protein>
    <recommendedName>
        <fullName evidence="2">EF-hand domain-containing protein</fullName>
    </recommendedName>
</protein>
<evidence type="ECO:0000313" key="3">
    <source>
        <dbReference type="EMBL" id="KAK2660323.1"/>
    </source>
</evidence>
<evidence type="ECO:0000313" key="4">
    <source>
        <dbReference type="Proteomes" id="UP001280121"/>
    </source>
</evidence>